<keyword evidence="3" id="KW-0689">Ribosomal protein</keyword>
<sequence>MSSQILLKNSSWRAFVRSVQYLRPQMVRKILQLLRLRQIHNGVFVKLNAATIKMLRLVEPFIAYGYPNLKSVKDLVYKRGFGKVNGQRIPLSCNSVVEGTLGDKGIICVEDLIHEIYTCGPNFRDANNFLWPFKLSSAKGGMAGKLNHHNEGGQCGELCSHTNLPLSYYPWPLCLVSMVRASLLMMRERT</sequence>
<dbReference type="GO" id="GO:0003723">
    <property type="term" value="F:RNA binding"/>
    <property type="evidence" value="ECO:0007669"/>
    <property type="project" value="UniProtKB-KW"/>
</dbReference>
<evidence type="ECO:0000259" key="5">
    <source>
        <dbReference type="Pfam" id="PF00327"/>
    </source>
</evidence>
<protein>
    <recommendedName>
        <fullName evidence="5">Large ribosomal subunit protein uL30-like ferredoxin-like fold domain-containing protein</fullName>
    </recommendedName>
</protein>
<dbReference type="Gene3D" id="3.30.1390.20">
    <property type="entry name" value="Ribosomal protein L30, ferredoxin-like fold domain"/>
    <property type="match status" value="1"/>
</dbReference>
<reference evidence="6" key="1">
    <citation type="submission" date="2021-01" db="EMBL/GenBank/DDBJ databases">
        <authorList>
            <person name="Corre E."/>
            <person name="Pelletier E."/>
            <person name="Niang G."/>
            <person name="Scheremetjew M."/>
            <person name="Finn R."/>
            <person name="Kale V."/>
            <person name="Holt S."/>
            <person name="Cochrane G."/>
            <person name="Meng A."/>
            <person name="Brown T."/>
            <person name="Cohen L."/>
        </authorList>
    </citation>
    <scope>NUCLEOTIDE SEQUENCE</scope>
    <source>
        <strain evidence="6">CCMP3107</strain>
    </source>
</reference>
<proteinExistence type="inferred from homology"/>
<dbReference type="GO" id="GO:0022625">
    <property type="term" value="C:cytosolic large ribosomal subunit"/>
    <property type="evidence" value="ECO:0007669"/>
    <property type="project" value="TreeGrafter"/>
</dbReference>
<dbReference type="InterPro" id="IPR039699">
    <property type="entry name" value="Ribosomal_uL30"/>
</dbReference>
<dbReference type="FunFam" id="3.30.1390.20:FF:000003">
    <property type="entry name" value="60S ribosomal protein L7"/>
    <property type="match status" value="1"/>
</dbReference>
<evidence type="ECO:0000256" key="4">
    <source>
        <dbReference type="ARBA" id="ARBA00023274"/>
    </source>
</evidence>
<name>A0A7S3UYS1_HETAK</name>
<dbReference type="InterPro" id="IPR035808">
    <property type="entry name" value="Ribosomal_uL30_euk_arc"/>
</dbReference>
<dbReference type="PANTHER" id="PTHR11524">
    <property type="entry name" value="60S RIBOSOMAL PROTEIN L7"/>
    <property type="match status" value="1"/>
</dbReference>
<dbReference type="AlphaFoldDB" id="A0A7S3UYS1"/>
<evidence type="ECO:0000313" key="6">
    <source>
        <dbReference type="EMBL" id="CAE0626529.1"/>
    </source>
</evidence>
<comment type="similarity">
    <text evidence="1">Belongs to the universal ribosomal protein uL30 family.</text>
</comment>
<accession>A0A7S3UYS1</accession>
<dbReference type="EMBL" id="HBIU01011762">
    <property type="protein sequence ID" value="CAE0626529.1"/>
    <property type="molecule type" value="Transcribed_RNA"/>
</dbReference>
<evidence type="ECO:0000256" key="2">
    <source>
        <dbReference type="ARBA" id="ARBA00022884"/>
    </source>
</evidence>
<dbReference type="SUPFAM" id="SSF55129">
    <property type="entry name" value="Ribosomal protein L30p/L7e"/>
    <property type="match status" value="1"/>
</dbReference>
<organism evidence="6">
    <name type="scientific">Heterosigma akashiwo</name>
    <name type="common">Chromophytic alga</name>
    <name type="synonym">Heterosigma carterae</name>
    <dbReference type="NCBI Taxonomy" id="2829"/>
    <lineage>
        <taxon>Eukaryota</taxon>
        <taxon>Sar</taxon>
        <taxon>Stramenopiles</taxon>
        <taxon>Ochrophyta</taxon>
        <taxon>Raphidophyceae</taxon>
        <taxon>Chattonellales</taxon>
        <taxon>Chattonellaceae</taxon>
        <taxon>Heterosigma</taxon>
    </lineage>
</organism>
<dbReference type="GO" id="GO:0003735">
    <property type="term" value="F:structural constituent of ribosome"/>
    <property type="evidence" value="ECO:0007669"/>
    <property type="project" value="TreeGrafter"/>
</dbReference>
<dbReference type="InterPro" id="IPR016082">
    <property type="entry name" value="Ribosomal_uL30_ferredoxin-like"/>
</dbReference>
<evidence type="ECO:0000256" key="1">
    <source>
        <dbReference type="ARBA" id="ARBA00007594"/>
    </source>
</evidence>
<dbReference type="InterPro" id="IPR018038">
    <property type="entry name" value="Ribosomal_uL30_CS"/>
</dbReference>
<evidence type="ECO:0000256" key="3">
    <source>
        <dbReference type="ARBA" id="ARBA00022980"/>
    </source>
</evidence>
<keyword evidence="4" id="KW-0687">Ribonucleoprotein</keyword>
<feature type="domain" description="Large ribosomal subunit protein uL30-like ferredoxin-like fold" evidence="5">
    <location>
        <begin position="23"/>
        <end position="62"/>
    </location>
</feature>
<dbReference type="PROSITE" id="PS00634">
    <property type="entry name" value="RIBOSOMAL_L30"/>
    <property type="match status" value="1"/>
</dbReference>
<keyword evidence="2" id="KW-0694">RNA-binding</keyword>
<gene>
    <name evidence="6" type="ORF">HAKA00212_LOCUS5204</name>
</gene>
<dbReference type="CDD" id="cd01657">
    <property type="entry name" value="Ribosomal_L7_archeal_euk"/>
    <property type="match status" value="1"/>
</dbReference>
<dbReference type="InterPro" id="IPR036919">
    <property type="entry name" value="Ribo_uL30_ferredoxin-like_sf"/>
</dbReference>
<dbReference type="PANTHER" id="PTHR11524:SF16">
    <property type="entry name" value="LARGE RIBOSOMAL SUBUNIT PROTEIN UL30"/>
    <property type="match status" value="1"/>
</dbReference>
<dbReference type="Pfam" id="PF00327">
    <property type="entry name" value="Ribosomal_L30"/>
    <property type="match status" value="1"/>
</dbReference>
<dbReference type="GO" id="GO:0000463">
    <property type="term" value="P:maturation of LSU-rRNA from tricistronic rRNA transcript (SSU-rRNA, 5.8S rRNA, LSU-rRNA)"/>
    <property type="evidence" value="ECO:0007669"/>
    <property type="project" value="TreeGrafter"/>
</dbReference>